<accession>A0ABM7US95</accession>
<reference evidence="1 2" key="1">
    <citation type="submission" date="2021-08" db="EMBL/GenBank/DDBJ databases">
        <title>Complete genome sequence of Leptospira kobayashii strain E30.</title>
        <authorList>
            <person name="Nakao R."/>
            <person name="Nakamura S."/>
            <person name="Masuzawa T."/>
            <person name="Koizumi N."/>
        </authorList>
    </citation>
    <scope>NUCLEOTIDE SEQUENCE [LARGE SCALE GENOMIC DNA]</scope>
    <source>
        <strain evidence="1 2">E30</strain>
    </source>
</reference>
<evidence type="ECO:0000313" key="1">
    <source>
        <dbReference type="EMBL" id="BDA78775.1"/>
    </source>
</evidence>
<sequence length="672" mass="77486">MYLMKTKFFLISLILIGFGSIESQTVLEEIEIGKEKQSQNDCRKGIVHFQNALRKNNNSIEAKIGFAECSKTLGSLTDAKRAFAEVLSRSPKNFPAVIGLSEINIDLEEFSEVPKRIDPLLEEFPNHSSLRILESRYLYAIGRKELAIHKLKILSEKLGYPKDVEKMLGELYLRSSQWKESEESLKRYISQSPSDPDGFYLIAKLGLYRNYFHVPNLLSSLADVEENINNALNLDKKHELSRLLLVKLKMIQSYSSGNLDTNILESGFKLIYELAREFPENKHYHALEAALGEELNRSKFASFHYRRSLQIDDLDEIERFAAEEYVIKNEKEESKLRRELGDYRRDRYISEKYSLFFKSAKFHLLRAKDLNPQSPTIRRELLDSYNLSGESIQYINLLLRQREEDPTNFKMQNKLEFAIANLKQSLESQEGYVTIEQSGVHNSVVSTSPEVFVFDLESKVAFPEHYFAGRLLSKALRYNLQNLFNVRLPSDSEFQMIRTSLKELDFHPYSKTIPFSVESLTVLDKERRNTAKIRYVVHGNYQYANDSIDVEIYLYDRTTSKNIGVWKTNQKGRDGLSTILNRISEKIKNSLPIEGKILKVKKDEVLVSLGKRDGLTAKTVVRFVRKGSLITEGDVTALGQDISIIKPKNRGWEKELATGDFVTVRLEQDTKK</sequence>
<dbReference type="Gene3D" id="1.25.40.10">
    <property type="entry name" value="Tetratricopeptide repeat domain"/>
    <property type="match status" value="1"/>
</dbReference>
<protein>
    <recommendedName>
        <fullName evidence="3">Tetratricopeptide repeat protein</fullName>
    </recommendedName>
</protein>
<proteinExistence type="predicted"/>
<evidence type="ECO:0000313" key="2">
    <source>
        <dbReference type="Proteomes" id="UP000245263"/>
    </source>
</evidence>
<dbReference type="Proteomes" id="UP000245263">
    <property type="component" value="Chromosome 1"/>
</dbReference>
<gene>
    <name evidence="1" type="ORF">LPTSP3_g17050</name>
</gene>
<dbReference type="EMBL" id="AP025028">
    <property type="protein sequence ID" value="BDA78775.1"/>
    <property type="molecule type" value="Genomic_DNA"/>
</dbReference>
<keyword evidence="2" id="KW-1185">Reference proteome</keyword>
<evidence type="ECO:0008006" key="3">
    <source>
        <dbReference type="Google" id="ProtNLM"/>
    </source>
</evidence>
<dbReference type="SUPFAM" id="SSF48452">
    <property type="entry name" value="TPR-like"/>
    <property type="match status" value="1"/>
</dbReference>
<dbReference type="InterPro" id="IPR011990">
    <property type="entry name" value="TPR-like_helical_dom_sf"/>
</dbReference>
<organism evidence="1 2">
    <name type="scientific">Leptospira kobayashii</name>
    <dbReference type="NCBI Taxonomy" id="1917830"/>
    <lineage>
        <taxon>Bacteria</taxon>
        <taxon>Pseudomonadati</taxon>
        <taxon>Spirochaetota</taxon>
        <taxon>Spirochaetia</taxon>
        <taxon>Leptospirales</taxon>
        <taxon>Leptospiraceae</taxon>
        <taxon>Leptospira</taxon>
    </lineage>
</organism>
<name>A0ABM7US95_9LEPT</name>